<organism evidence="4 5">
    <name type="scientific">Oculimacula yallundae</name>
    <dbReference type="NCBI Taxonomy" id="86028"/>
    <lineage>
        <taxon>Eukaryota</taxon>
        <taxon>Fungi</taxon>
        <taxon>Dikarya</taxon>
        <taxon>Ascomycota</taxon>
        <taxon>Pezizomycotina</taxon>
        <taxon>Leotiomycetes</taxon>
        <taxon>Helotiales</taxon>
        <taxon>Ploettnerulaceae</taxon>
        <taxon>Oculimacula</taxon>
    </lineage>
</organism>
<feature type="transmembrane region" description="Helical" evidence="2">
    <location>
        <begin position="142"/>
        <end position="160"/>
    </location>
</feature>
<evidence type="ECO:0000256" key="1">
    <source>
        <dbReference type="SAM" id="MobiDB-lite"/>
    </source>
</evidence>
<keyword evidence="2" id="KW-0812">Transmembrane</keyword>
<evidence type="ECO:0000259" key="3">
    <source>
        <dbReference type="Pfam" id="PF24841"/>
    </source>
</evidence>
<feature type="transmembrane region" description="Helical" evidence="2">
    <location>
        <begin position="104"/>
        <end position="122"/>
    </location>
</feature>
<keyword evidence="2" id="KW-1133">Transmembrane helix</keyword>
<keyword evidence="5" id="KW-1185">Reference proteome</keyword>
<evidence type="ECO:0000313" key="5">
    <source>
        <dbReference type="Proteomes" id="UP001595075"/>
    </source>
</evidence>
<feature type="region of interest" description="Disordered" evidence="1">
    <location>
        <begin position="1"/>
        <end position="25"/>
    </location>
</feature>
<feature type="domain" description="DUF7719" evidence="3">
    <location>
        <begin position="144"/>
        <end position="211"/>
    </location>
</feature>
<evidence type="ECO:0000256" key="2">
    <source>
        <dbReference type="SAM" id="Phobius"/>
    </source>
</evidence>
<dbReference type="Proteomes" id="UP001595075">
    <property type="component" value="Unassembled WGS sequence"/>
</dbReference>
<dbReference type="PANTHER" id="PTHR37846">
    <property type="entry name" value="YALI0B21296P"/>
    <property type="match status" value="1"/>
</dbReference>
<feature type="compositionally biased region" description="Basic residues" evidence="1">
    <location>
        <begin position="1"/>
        <end position="11"/>
    </location>
</feature>
<proteinExistence type="predicted"/>
<comment type="caution">
    <text evidence="4">The sequence shown here is derived from an EMBL/GenBank/DDBJ whole genome shotgun (WGS) entry which is preliminary data.</text>
</comment>
<sequence length="213" mass="24134">MARNRKEKTPKKIPLAQPDRSGPSQATLLDIAEQRGLLKTYDGQPDTSSLENRIRFTEEADKEALVGRVGESVLRSISLTMLHFTMDVLVVHQYGADNIVWRDIVWRTVQAFPVIFLLMYFFHQHPTRSPVIPPLSPKALHVTHQVLFFIGAVAAGCYLIHITNMHGYYAVMKTSPPLGCLWIWSVIELDLTPAVGSLLWCVVFLKWGGYNYL</sequence>
<accession>A0ABR4D1D5</accession>
<feature type="transmembrane region" description="Helical" evidence="2">
    <location>
        <begin position="181"/>
        <end position="205"/>
    </location>
</feature>
<keyword evidence="2" id="KW-0472">Membrane</keyword>
<dbReference type="PANTHER" id="PTHR37846:SF1">
    <property type="entry name" value="DEACETYLASE-LIKE PROTEIN"/>
    <property type="match status" value="1"/>
</dbReference>
<name>A0ABR4D1D5_9HELO</name>
<dbReference type="Pfam" id="PF24841">
    <property type="entry name" value="DUF7719"/>
    <property type="match status" value="1"/>
</dbReference>
<evidence type="ECO:0000313" key="4">
    <source>
        <dbReference type="EMBL" id="KAL2075139.1"/>
    </source>
</evidence>
<dbReference type="InterPro" id="IPR056136">
    <property type="entry name" value="DUF7719"/>
</dbReference>
<reference evidence="4 5" key="1">
    <citation type="journal article" date="2024" name="Commun. Biol.">
        <title>Comparative genomic analysis of thermophilic fungi reveals convergent evolutionary adaptations and gene losses.</title>
        <authorList>
            <person name="Steindorff A.S."/>
            <person name="Aguilar-Pontes M.V."/>
            <person name="Robinson A.J."/>
            <person name="Andreopoulos B."/>
            <person name="LaButti K."/>
            <person name="Kuo A."/>
            <person name="Mondo S."/>
            <person name="Riley R."/>
            <person name="Otillar R."/>
            <person name="Haridas S."/>
            <person name="Lipzen A."/>
            <person name="Grimwood J."/>
            <person name="Schmutz J."/>
            <person name="Clum A."/>
            <person name="Reid I.D."/>
            <person name="Moisan M.C."/>
            <person name="Butler G."/>
            <person name="Nguyen T.T.M."/>
            <person name="Dewar K."/>
            <person name="Conant G."/>
            <person name="Drula E."/>
            <person name="Henrissat B."/>
            <person name="Hansel C."/>
            <person name="Singer S."/>
            <person name="Hutchinson M.I."/>
            <person name="de Vries R.P."/>
            <person name="Natvig D.O."/>
            <person name="Powell A.J."/>
            <person name="Tsang A."/>
            <person name="Grigoriev I.V."/>
        </authorList>
    </citation>
    <scope>NUCLEOTIDE SEQUENCE [LARGE SCALE GENOMIC DNA]</scope>
    <source>
        <strain evidence="4 5">CBS 494.80</strain>
    </source>
</reference>
<dbReference type="EMBL" id="JAZHXI010000001">
    <property type="protein sequence ID" value="KAL2075139.1"/>
    <property type="molecule type" value="Genomic_DNA"/>
</dbReference>
<protein>
    <recommendedName>
        <fullName evidence="3">DUF7719 domain-containing protein</fullName>
    </recommendedName>
</protein>
<gene>
    <name evidence="4" type="ORF">VTL71DRAFT_81</name>
</gene>